<evidence type="ECO:0000313" key="4">
    <source>
        <dbReference type="Proteomes" id="UP000598271"/>
    </source>
</evidence>
<dbReference type="PANTHER" id="PTHR37299:SF1">
    <property type="entry name" value="STAGE 0 SPORULATION PROTEIN A HOMOLOG"/>
    <property type="match status" value="1"/>
</dbReference>
<dbReference type="RefSeq" id="WP_189562343.1">
    <property type="nucleotide sequence ID" value="NZ_BMXF01000001.1"/>
</dbReference>
<dbReference type="Gene3D" id="2.40.50.1020">
    <property type="entry name" value="LytTr DNA-binding domain"/>
    <property type="match status" value="1"/>
</dbReference>
<feature type="transmembrane region" description="Helical" evidence="1">
    <location>
        <begin position="52"/>
        <end position="76"/>
    </location>
</feature>
<dbReference type="PANTHER" id="PTHR37299">
    <property type="entry name" value="TRANSCRIPTIONAL REGULATOR-RELATED"/>
    <property type="match status" value="1"/>
</dbReference>
<dbReference type="PROSITE" id="PS50930">
    <property type="entry name" value="HTH_LYTTR"/>
    <property type="match status" value="1"/>
</dbReference>
<name>A0A8J3D0G3_9BACT</name>
<keyword evidence="4" id="KW-1185">Reference proteome</keyword>
<dbReference type="SMART" id="SM00850">
    <property type="entry name" value="LytTR"/>
    <property type="match status" value="1"/>
</dbReference>
<gene>
    <name evidence="3" type="ORF">GCM10007390_01020</name>
</gene>
<dbReference type="GO" id="GO:0000156">
    <property type="term" value="F:phosphorelay response regulator activity"/>
    <property type="evidence" value="ECO:0007669"/>
    <property type="project" value="InterPro"/>
</dbReference>
<dbReference type="EMBL" id="BMXF01000001">
    <property type="protein sequence ID" value="GHB52180.1"/>
    <property type="molecule type" value="Genomic_DNA"/>
</dbReference>
<keyword evidence="1" id="KW-1133">Transmembrane helix</keyword>
<evidence type="ECO:0000259" key="2">
    <source>
        <dbReference type="PROSITE" id="PS50930"/>
    </source>
</evidence>
<keyword evidence="1" id="KW-0472">Membrane</keyword>
<sequence length="283" mass="32257">MFRFLNQPYPRDKQNLRRWLLTSAGAGLFVALFLIVFQPFGSAEWNDPRKPFVLAGYGLVTFACLGLVGSVFPYFFNDFFDEKNWTVGREIFWNVVIIIFIAFGNLTYSTWMLGEGFGNVFVWLGITAAVGVIPSTVITLLNYTRLLRRYATSDLHIREDVALATPSSFSQKITFTAENEKDALTLAMDDLLFIESADNYSELVFLQNERVEKTLLRGSLSRFEEQAHHPDVVRCHRSFIVNLQQVESISGNAQGYKLQLKNYPTPVPVARRYGDLVAEYFKG</sequence>
<reference evidence="3 4" key="1">
    <citation type="journal article" date="2014" name="Int. J. Syst. Evol. Microbiol.">
        <title>Complete genome sequence of Corynebacterium casei LMG S-19264T (=DSM 44701T), isolated from a smear-ripened cheese.</title>
        <authorList>
            <consortium name="US DOE Joint Genome Institute (JGI-PGF)"/>
            <person name="Walter F."/>
            <person name="Albersmeier A."/>
            <person name="Kalinowski J."/>
            <person name="Ruckert C."/>
        </authorList>
    </citation>
    <scope>NUCLEOTIDE SEQUENCE [LARGE SCALE GENOMIC DNA]</scope>
    <source>
        <strain evidence="3 4">KCTC 12866</strain>
    </source>
</reference>
<keyword evidence="1" id="KW-0812">Transmembrane</keyword>
<protein>
    <recommendedName>
        <fullName evidence="2">HTH LytTR-type domain-containing protein</fullName>
    </recommendedName>
</protein>
<dbReference type="Proteomes" id="UP000598271">
    <property type="component" value="Unassembled WGS sequence"/>
</dbReference>
<dbReference type="Pfam" id="PF04397">
    <property type="entry name" value="LytTR"/>
    <property type="match status" value="1"/>
</dbReference>
<feature type="domain" description="HTH LytTR-type" evidence="2">
    <location>
        <begin position="175"/>
        <end position="273"/>
    </location>
</feature>
<organism evidence="3 4">
    <name type="scientific">Persicitalea jodogahamensis</name>
    <dbReference type="NCBI Taxonomy" id="402147"/>
    <lineage>
        <taxon>Bacteria</taxon>
        <taxon>Pseudomonadati</taxon>
        <taxon>Bacteroidota</taxon>
        <taxon>Cytophagia</taxon>
        <taxon>Cytophagales</taxon>
        <taxon>Spirosomataceae</taxon>
        <taxon>Persicitalea</taxon>
    </lineage>
</organism>
<evidence type="ECO:0000256" key="1">
    <source>
        <dbReference type="SAM" id="Phobius"/>
    </source>
</evidence>
<dbReference type="InterPro" id="IPR046947">
    <property type="entry name" value="LytR-like"/>
</dbReference>
<feature type="transmembrane region" description="Helical" evidence="1">
    <location>
        <begin position="120"/>
        <end position="143"/>
    </location>
</feature>
<feature type="transmembrane region" description="Helical" evidence="1">
    <location>
        <begin position="20"/>
        <end position="40"/>
    </location>
</feature>
<feature type="transmembrane region" description="Helical" evidence="1">
    <location>
        <begin position="91"/>
        <end position="108"/>
    </location>
</feature>
<dbReference type="AlphaFoldDB" id="A0A8J3D0G3"/>
<evidence type="ECO:0000313" key="3">
    <source>
        <dbReference type="EMBL" id="GHB52180.1"/>
    </source>
</evidence>
<accession>A0A8J3D0G3</accession>
<dbReference type="GO" id="GO:0003677">
    <property type="term" value="F:DNA binding"/>
    <property type="evidence" value="ECO:0007669"/>
    <property type="project" value="InterPro"/>
</dbReference>
<dbReference type="InterPro" id="IPR007492">
    <property type="entry name" value="LytTR_DNA-bd_dom"/>
</dbReference>
<comment type="caution">
    <text evidence="3">The sequence shown here is derived from an EMBL/GenBank/DDBJ whole genome shotgun (WGS) entry which is preliminary data.</text>
</comment>
<proteinExistence type="predicted"/>